<dbReference type="EMBL" id="LAYC01000001">
    <property type="protein sequence ID" value="KYK61928.1"/>
    <property type="molecule type" value="Genomic_DNA"/>
</dbReference>
<feature type="domain" description="AA1-like" evidence="6">
    <location>
        <begin position="271"/>
        <end position="396"/>
    </location>
</feature>
<evidence type="ECO:0000259" key="6">
    <source>
        <dbReference type="Pfam" id="PF16541"/>
    </source>
</evidence>
<gene>
    <name evidence="7" type="ORF">DCS_03073</name>
</gene>
<keyword evidence="8" id="KW-1185">Reference proteome</keyword>
<dbReference type="GeneID" id="63715716"/>
<name>A0A151GXU8_DRECN</name>
<evidence type="ECO:0000256" key="4">
    <source>
        <dbReference type="ARBA" id="ARBA00023157"/>
    </source>
</evidence>
<proteinExistence type="predicted"/>
<evidence type="ECO:0000256" key="1">
    <source>
        <dbReference type="ARBA" id="ARBA00004613"/>
    </source>
</evidence>
<keyword evidence="4" id="KW-1015">Disulfide bond</keyword>
<dbReference type="InParanoid" id="A0A151GXU8"/>
<organism evidence="7 8">
    <name type="scientific">Drechmeria coniospora</name>
    <name type="common">Nematophagous fungus</name>
    <name type="synonym">Meria coniospora</name>
    <dbReference type="NCBI Taxonomy" id="98403"/>
    <lineage>
        <taxon>Eukaryota</taxon>
        <taxon>Fungi</taxon>
        <taxon>Dikarya</taxon>
        <taxon>Ascomycota</taxon>
        <taxon>Pezizomycotina</taxon>
        <taxon>Sordariomycetes</taxon>
        <taxon>Hypocreomycetidae</taxon>
        <taxon>Hypocreales</taxon>
        <taxon>Ophiocordycipitaceae</taxon>
        <taxon>Drechmeria</taxon>
    </lineage>
</organism>
<feature type="region of interest" description="Disordered" evidence="5">
    <location>
        <begin position="122"/>
        <end position="143"/>
    </location>
</feature>
<dbReference type="GO" id="GO:0005576">
    <property type="term" value="C:extracellular region"/>
    <property type="evidence" value="ECO:0007669"/>
    <property type="project" value="UniProtKB-SubCell"/>
</dbReference>
<dbReference type="InterPro" id="IPR032382">
    <property type="entry name" value="AltA1"/>
</dbReference>
<dbReference type="Proteomes" id="UP000076580">
    <property type="component" value="Chromosome 01"/>
</dbReference>
<comment type="subcellular location">
    <subcellularLocation>
        <location evidence="1">Secreted</location>
    </subcellularLocation>
</comment>
<protein>
    <recommendedName>
        <fullName evidence="6">AA1-like domain-containing protein</fullName>
    </recommendedName>
</protein>
<evidence type="ECO:0000256" key="5">
    <source>
        <dbReference type="SAM" id="MobiDB-lite"/>
    </source>
</evidence>
<evidence type="ECO:0000256" key="3">
    <source>
        <dbReference type="ARBA" id="ARBA00022729"/>
    </source>
</evidence>
<dbReference type="Pfam" id="PF16541">
    <property type="entry name" value="AltA1"/>
    <property type="match status" value="1"/>
</dbReference>
<sequence length="412" mass="45201">MQMHKCLDASAQQPPHRSFRAPAQPISPSSRAAAFIDGKCVPEHTVLRRQPRPTSLASLIPDEVPSPRGVARRPGDANVILVILVMLVGLDVTEAAEAPNIDRLVPRLPLARPVDRYENRATSWPGRQRKPRKPRWTGSMDWTESTDVRSTALSLRSRLGQPRLAAAVNQPLLLLLLVDRASRDRLTPDVDAVVTLPRPTPTLASTILHQHTLAPIILDRNVDTRVAMISHVLTTLLVAASAMAAPAAEVDADANKCTSRSTKVKEWTVGDFDFHSSYIFSTPAHQNSWGYVNFTLTHPAVNYKAQCSGQSNQLSDFFYGTTQYSCTIPGSRDQATFSFDRPTGELKLDHSWSCAGEGSHFNAKGGAKLKLACSESYYKNPAWKKGEIYSTRTVNCARVTVKAPIKEMSGVA</sequence>
<dbReference type="RefSeq" id="XP_040661280.1">
    <property type="nucleotide sequence ID" value="XM_040800397.1"/>
</dbReference>
<reference evidence="7 8" key="1">
    <citation type="journal article" date="2016" name="Sci. Rep.">
        <title>Insights into Adaptations to a Near-Obligate Nematode Endoparasitic Lifestyle from the Finished Genome of Drechmeria coniospora.</title>
        <authorList>
            <person name="Zhang L."/>
            <person name="Zhou Z."/>
            <person name="Guo Q."/>
            <person name="Fokkens L."/>
            <person name="Miskei M."/>
            <person name="Pocsi I."/>
            <person name="Zhang W."/>
            <person name="Chen M."/>
            <person name="Wang L."/>
            <person name="Sun Y."/>
            <person name="Donzelli B.G."/>
            <person name="Gibson D.M."/>
            <person name="Nelson D.R."/>
            <person name="Luo J.G."/>
            <person name="Rep M."/>
            <person name="Liu H."/>
            <person name="Yang S."/>
            <person name="Wang J."/>
            <person name="Krasnoff S.B."/>
            <person name="Xu Y."/>
            <person name="Molnar I."/>
            <person name="Lin M."/>
        </authorList>
    </citation>
    <scope>NUCLEOTIDE SEQUENCE [LARGE SCALE GENOMIC DNA]</scope>
    <source>
        <strain evidence="7 8">ARSEF 6962</strain>
    </source>
</reference>
<evidence type="ECO:0000313" key="8">
    <source>
        <dbReference type="Proteomes" id="UP000076580"/>
    </source>
</evidence>
<feature type="region of interest" description="Disordered" evidence="5">
    <location>
        <begin position="1"/>
        <end position="25"/>
    </location>
</feature>
<comment type="caution">
    <text evidence="7">The sequence shown here is derived from an EMBL/GenBank/DDBJ whole genome shotgun (WGS) entry which is preliminary data.</text>
</comment>
<keyword evidence="3" id="KW-0732">Signal</keyword>
<dbReference type="AlphaFoldDB" id="A0A151GXU8"/>
<evidence type="ECO:0000313" key="7">
    <source>
        <dbReference type="EMBL" id="KYK61928.1"/>
    </source>
</evidence>
<evidence type="ECO:0000256" key="2">
    <source>
        <dbReference type="ARBA" id="ARBA00022525"/>
    </source>
</evidence>
<accession>A0A151GXU8</accession>
<keyword evidence="2" id="KW-0964">Secreted</keyword>